<gene>
    <name evidence="2" type="ORF">GCM10011499_26140</name>
</gene>
<dbReference type="RefSeq" id="WP_127072089.1">
    <property type="nucleotide sequence ID" value="NZ_BMKB01000004.1"/>
</dbReference>
<evidence type="ECO:0000313" key="3">
    <source>
        <dbReference type="Proteomes" id="UP000596977"/>
    </source>
</evidence>
<evidence type="ECO:0000259" key="1">
    <source>
        <dbReference type="Pfam" id="PF20057"/>
    </source>
</evidence>
<dbReference type="Pfam" id="PF20057">
    <property type="entry name" value="DUF6456"/>
    <property type="match status" value="1"/>
</dbReference>
<protein>
    <recommendedName>
        <fullName evidence="1">DUF6456 domain-containing protein</fullName>
    </recommendedName>
</protein>
<accession>A0A916VZE2</accession>
<proteinExistence type="predicted"/>
<dbReference type="EMBL" id="BMKB01000004">
    <property type="protein sequence ID" value="GGA54745.1"/>
    <property type="molecule type" value="Genomic_DNA"/>
</dbReference>
<organism evidence="2 3">
    <name type="scientific">Pelagibacterium lentulum</name>
    <dbReference type="NCBI Taxonomy" id="2029865"/>
    <lineage>
        <taxon>Bacteria</taxon>
        <taxon>Pseudomonadati</taxon>
        <taxon>Pseudomonadota</taxon>
        <taxon>Alphaproteobacteria</taxon>
        <taxon>Hyphomicrobiales</taxon>
        <taxon>Devosiaceae</taxon>
        <taxon>Pelagibacterium</taxon>
    </lineage>
</organism>
<dbReference type="AlphaFoldDB" id="A0A916VZE2"/>
<keyword evidence="3" id="KW-1185">Reference proteome</keyword>
<dbReference type="InterPro" id="IPR045599">
    <property type="entry name" value="DUF6456"/>
</dbReference>
<reference evidence="2 3" key="1">
    <citation type="journal article" date="2014" name="Int. J. Syst. Evol. Microbiol.">
        <title>Complete genome sequence of Corynebacterium casei LMG S-19264T (=DSM 44701T), isolated from a smear-ripened cheese.</title>
        <authorList>
            <consortium name="US DOE Joint Genome Institute (JGI-PGF)"/>
            <person name="Walter F."/>
            <person name="Albersmeier A."/>
            <person name="Kalinowski J."/>
            <person name="Ruckert C."/>
        </authorList>
    </citation>
    <scope>NUCLEOTIDE SEQUENCE [LARGE SCALE GENOMIC DNA]</scope>
    <source>
        <strain evidence="2 3">CGMCC 1.15896</strain>
    </source>
</reference>
<evidence type="ECO:0000313" key="2">
    <source>
        <dbReference type="EMBL" id="GGA54745.1"/>
    </source>
</evidence>
<name>A0A916VZE2_9HYPH</name>
<comment type="caution">
    <text evidence="2">The sequence shown here is derived from an EMBL/GenBank/DDBJ whole genome shotgun (WGS) entry which is preliminary data.</text>
</comment>
<dbReference type="OrthoDB" id="7476630at2"/>
<dbReference type="Proteomes" id="UP000596977">
    <property type="component" value="Unassembled WGS sequence"/>
</dbReference>
<sequence length="166" mass="18349">MGIEAQAEALARTLPAVAVLARARKNETRFLASHQMEAALRIHRLFEKAQIRQNVTMRYGPKVSGLRGNGDSVSDMAIDARMRLESLLTDLPRDCQSVLRDICGYDMGIHDVEQLHGWPRRSGKIVLRLALDLAAARMGLSPLARGQETCGTRFWVQPGAMPSEIG</sequence>
<feature type="domain" description="DUF6456" evidence="1">
    <location>
        <begin position="17"/>
        <end position="132"/>
    </location>
</feature>